<dbReference type="GO" id="GO:0004674">
    <property type="term" value="F:protein serine/threonine kinase activity"/>
    <property type="evidence" value="ECO:0007669"/>
    <property type="project" value="TreeGrafter"/>
</dbReference>
<evidence type="ECO:0000256" key="1">
    <source>
        <dbReference type="ARBA" id="ARBA00022741"/>
    </source>
</evidence>
<dbReference type="PROSITE" id="PS00108">
    <property type="entry name" value="PROTEIN_KINASE_ST"/>
    <property type="match status" value="1"/>
</dbReference>
<dbReference type="VEuPathDB" id="GiardiaDB:SS50377_26941"/>
<organism evidence="4">
    <name type="scientific">Spironucleus salmonicida</name>
    <dbReference type="NCBI Taxonomy" id="348837"/>
    <lineage>
        <taxon>Eukaryota</taxon>
        <taxon>Metamonada</taxon>
        <taxon>Diplomonadida</taxon>
        <taxon>Hexamitidae</taxon>
        <taxon>Hexamitinae</taxon>
        <taxon>Spironucleus</taxon>
    </lineage>
</organism>
<dbReference type="InterPro" id="IPR008271">
    <property type="entry name" value="Ser/Thr_kinase_AS"/>
</dbReference>
<dbReference type="GO" id="GO:0005524">
    <property type="term" value="F:ATP binding"/>
    <property type="evidence" value="ECO:0007669"/>
    <property type="project" value="UniProtKB-KW"/>
</dbReference>
<dbReference type="AlphaFoldDB" id="V6LS16"/>
<dbReference type="PANTHER" id="PTHR24346">
    <property type="entry name" value="MAP/MICROTUBULE AFFINITY-REGULATING KINASE"/>
    <property type="match status" value="1"/>
</dbReference>
<dbReference type="Gene3D" id="1.10.510.10">
    <property type="entry name" value="Transferase(Phosphotransferase) domain 1"/>
    <property type="match status" value="1"/>
</dbReference>
<dbReference type="Proteomes" id="UP000018208">
    <property type="component" value="Unassembled WGS sequence"/>
</dbReference>
<proteinExistence type="predicted"/>
<evidence type="ECO:0000313" key="5">
    <source>
        <dbReference type="EMBL" id="KAH0570655.1"/>
    </source>
</evidence>
<dbReference type="GO" id="GO:0005737">
    <property type="term" value="C:cytoplasm"/>
    <property type="evidence" value="ECO:0007669"/>
    <property type="project" value="TreeGrafter"/>
</dbReference>
<dbReference type="PANTHER" id="PTHR24346:SF30">
    <property type="entry name" value="MATERNAL EMBRYONIC LEUCINE ZIPPER KINASE"/>
    <property type="match status" value="1"/>
</dbReference>
<name>V6LS16_9EUKA</name>
<dbReference type="GO" id="GO:0035556">
    <property type="term" value="P:intracellular signal transduction"/>
    <property type="evidence" value="ECO:0007669"/>
    <property type="project" value="TreeGrafter"/>
</dbReference>
<dbReference type="InterPro" id="IPR000719">
    <property type="entry name" value="Prot_kinase_dom"/>
</dbReference>
<sequence>MQPYNPFKDIDKQYLCSEIKIRSTASNQVALNEFILHKSIGKGSYAQVRSAFDLVSQQPVAMRFVNRKNLSKKIGLEKADAMVVNSTKIHLLLKKSLDLYQLIYSPKFFQSFDDKILIPVSHQLYDNFTSEFTIQGNLTPIEQNESPASLRSNTPRFSNEFIYDNCSIQVLQLANRGSMLNLQAGDLQLKQLLLQVAEQICEMHQKRIIHCDLKSDNILLMDQDDVLIAKLSDFDTSIILEDTYLRIEKIQNILDKNEFEGLNFIIVDSYQADFIGEIVSTPAISAPETRNCASAFMGVETDIWQFGQLLLQQFCGANKNISVGRNSKEFEIIEYYYSYDLADLIAGLTEINPALRYDMNLVVEHSFFKNTVSDISQFHSLVSNFKAKKVIYSSKDILLTGELVEYANTQQQYEFLLFLEAMIIQDIKPLFIGQKEQFSLRQNQNEKFYDIFNLFMSILNQLKREIFQIKRSESARYKTKKIQYNSKFYQLDYIYKFLTPEICLFFNQNKILIRQITCISSVDVRDLQTFPRHCLYKACQGIQYLNILTRLIQFNMYRCYYQSDHQYTPQTIYQTFELDVERRKAQLTRAELNPINLPKLNVQQSIYNIQAIMRDQLEEKSVSSKAHFEASSDDLEDLPCKFTPAVTEQFQAKMPKLNMQLNLPTLNFPVFVKQLEEVEDPKPTYEHRTNINSQEIESIIPEEYTDTSSIDSSDNPNFVEIKQVLSGQNLLSKQNNSSLRRSTHEKFEPIDWQVLQSSMLPTIKEENLYNSKSQNALILQETSSKTDKNQLQEADEDPGLEELYKLTTLFAVTIVTEIEELDIDIDQYDIGECSSGSI</sequence>
<reference evidence="4 5" key="1">
    <citation type="journal article" date="2014" name="PLoS Genet.">
        <title>The Genome of Spironucleus salmonicida Highlights a Fish Pathogen Adapted to Fluctuating Environments.</title>
        <authorList>
            <person name="Xu F."/>
            <person name="Jerlstrom-Hultqvist J."/>
            <person name="Einarsson E."/>
            <person name="Astvaldsson A."/>
            <person name="Svard S.G."/>
            <person name="Andersson J.O."/>
        </authorList>
    </citation>
    <scope>NUCLEOTIDE SEQUENCE</scope>
    <source>
        <strain evidence="5">ATCC 50377</strain>
    </source>
</reference>
<accession>V6LS16</accession>
<evidence type="ECO:0000259" key="3">
    <source>
        <dbReference type="PROSITE" id="PS50011"/>
    </source>
</evidence>
<keyword evidence="2" id="KW-0067">ATP-binding</keyword>
<dbReference type="Pfam" id="PF00069">
    <property type="entry name" value="Pkinase"/>
    <property type="match status" value="1"/>
</dbReference>
<feature type="domain" description="Protein kinase" evidence="3">
    <location>
        <begin position="34"/>
        <end position="368"/>
    </location>
</feature>
<keyword evidence="4" id="KW-0418">Kinase</keyword>
<dbReference type="EMBL" id="AUWU02000007">
    <property type="protein sequence ID" value="KAH0570655.1"/>
    <property type="molecule type" value="Genomic_DNA"/>
</dbReference>
<dbReference type="PROSITE" id="PS50011">
    <property type="entry name" value="PROTEIN_KINASE_DOM"/>
    <property type="match status" value="1"/>
</dbReference>
<keyword evidence="6" id="KW-1185">Reference proteome</keyword>
<keyword evidence="4" id="KW-0808">Transferase</keyword>
<dbReference type="SUPFAM" id="SSF56112">
    <property type="entry name" value="Protein kinase-like (PK-like)"/>
    <property type="match status" value="1"/>
</dbReference>
<evidence type="ECO:0000313" key="4">
    <source>
        <dbReference type="EMBL" id="EST47452.1"/>
    </source>
</evidence>
<gene>
    <name evidence="4" type="ORF">SS50377_12438</name>
    <name evidence="5" type="ORF">SS50377_26941</name>
</gene>
<dbReference type="InterPro" id="IPR011009">
    <property type="entry name" value="Kinase-like_dom_sf"/>
</dbReference>
<dbReference type="SMART" id="SM00220">
    <property type="entry name" value="S_TKc"/>
    <property type="match status" value="1"/>
</dbReference>
<reference evidence="5" key="2">
    <citation type="submission" date="2020-12" db="EMBL/GenBank/DDBJ databases">
        <title>New Spironucleus salmonicida genome in near-complete chromosomes.</title>
        <authorList>
            <person name="Xu F."/>
            <person name="Kurt Z."/>
            <person name="Jimenez-Gonzalez A."/>
            <person name="Astvaldsson A."/>
            <person name="Andersson J.O."/>
            <person name="Svard S.G."/>
        </authorList>
    </citation>
    <scope>NUCLEOTIDE SEQUENCE</scope>
    <source>
        <strain evidence="5">ATCC 50377</strain>
    </source>
</reference>
<evidence type="ECO:0000313" key="6">
    <source>
        <dbReference type="Proteomes" id="UP000018208"/>
    </source>
</evidence>
<dbReference type="Gene3D" id="3.30.200.20">
    <property type="entry name" value="Phosphorylase Kinase, domain 1"/>
    <property type="match status" value="1"/>
</dbReference>
<keyword evidence="1" id="KW-0547">Nucleotide-binding</keyword>
<protein>
    <submittedName>
        <fullName evidence="4">Kinase, CAMKK</fullName>
    </submittedName>
</protein>
<evidence type="ECO:0000256" key="2">
    <source>
        <dbReference type="ARBA" id="ARBA00022840"/>
    </source>
</evidence>
<dbReference type="EMBL" id="KI546040">
    <property type="protein sequence ID" value="EST47452.1"/>
    <property type="molecule type" value="Genomic_DNA"/>
</dbReference>